<reference evidence="1 2" key="1">
    <citation type="journal article" date="2019" name="Int. J. Syst. Evol. Microbiol.">
        <title>The Global Catalogue of Microorganisms (GCM) 10K type strain sequencing project: providing services to taxonomists for standard genome sequencing and annotation.</title>
        <authorList>
            <consortium name="The Broad Institute Genomics Platform"/>
            <consortium name="The Broad Institute Genome Sequencing Center for Infectious Disease"/>
            <person name="Wu L."/>
            <person name="Ma J."/>
        </authorList>
    </citation>
    <scope>NUCLEOTIDE SEQUENCE [LARGE SCALE GENOMIC DNA]</scope>
    <source>
        <strain evidence="1 2">GX26</strain>
    </source>
</reference>
<dbReference type="InterPro" id="IPR003718">
    <property type="entry name" value="OsmC/Ohr_fam"/>
</dbReference>
<dbReference type="GO" id="GO:0004601">
    <property type="term" value="F:peroxidase activity"/>
    <property type="evidence" value="ECO:0007669"/>
    <property type="project" value="UniProtKB-KW"/>
</dbReference>
<organism evidence="1 2">
    <name type="scientific">Halorubellus litoreus</name>
    <dbReference type="NCBI Taxonomy" id="755308"/>
    <lineage>
        <taxon>Archaea</taxon>
        <taxon>Methanobacteriati</taxon>
        <taxon>Methanobacteriota</taxon>
        <taxon>Stenosarchaea group</taxon>
        <taxon>Halobacteria</taxon>
        <taxon>Halobacteriales</taxon>
        <taxon>Halorubellaceae</taxon>
        <taxon>Halorubellus</taxon>
    </lineage>
</organism>
<dbReference type="EMBL" id="JBHSXN010000002">
    <property type="protein sequence ID" value="MFC6953076.1"/>
    <property type="molecule type" value="Genomic_DNA"/>
</dbReference>
<protein>
    <submittedName>
        <fullName evidence="1">OsmC family protein</fullName>
        <ecNumber evidence="1">1.11.1.-</ecNumber>
    </submittedName>
</protein>
<evidence type="ECO:0000313" key="2">
    <source>
        <dbReference type="Proteomes" id="UP001596395"/>
    </source>
</evidence>
<dbReference type="Proteomes" id="UP001596395">
    <property type="component" value="Unassembled WGS sequence"/>
</dbReference>
<accession>A0ABD5VDB6</accession>
<sequence length="130" mass="13896">MSKQVHAVSEEGFSTTTSIRDFEQTIDATGEDAPDTLETLLSTYAACFVPAFRVAAEQRQAGDLGRVEVDVTGDLNDDDKLAAISFDVAVEGDVGDKAEAVVERAEELCKVHDALKADLHADISFTGDAF</sequence>
<keyword evidence="2" id="KW-1185">Reference proteome</keyword>
<dbReference type="Pfam" id="PF02566">
    <property type="entry name" value="OsmC"/>
    <property type="match status" value="1"/>
</dbReference>
<evidence type="ECO:0000313" key="1">
    <source>
        <dbReference type="EMBL" id="MFC6953076.1"/>
    </source>
</evidence>
<dbReference type="EC" id="1.11.1.-" evidence="1"/>
<proteinExistence type="predicted"/>
<dbReference type="RefSeq" id="WP_336350052.1">
    <property type="nucleotide sequence ID" value="NZ_JAZAQL010000002.1"/>
</dbReference>
<comment type="caution">
    <text evidence="1">The sequence shown here is derived from an EMBL/GenBank/DDBJ whole genome shotgun (WGS) entry which is preliminary data.</text>
</comment>
<dbReference type="SUPFAM" id="SSF82784">
    <property type="entry name" value="OsmC-like"/>
    <property type="match status" value="1"/>
</dbReference>
<dbReference type="InterPro" id="IPR036102">
    <property type="entry name" value="OsmC/Ohrsf"/>
</dbReference>
<name>A0ABD5VDB6_9EURY</name>
<dbReference type="AlphaFoldDB" id="A0ABD5VDB6"/>
<keyword evidence="1" id="KW-0560">Oxidoreductase</keyword>
<dbReference type="Gene3D" id="3.30.300.20">
    <property type="match status" value="1"/>
</dbReference>
<gene>
    <name evidence="1" type="ORF">ACFQGB_09385</name>
</gene>
<dbReference type="InterPro" id="IPR015946">
    <property type="entry name" value="KH_dom-like_a/b"/>
</dbReference>
<keyword evidence="1" id="KW-0575">Peroxidase</keyword>